<reference evidence="1 2" key="1">
    <citation type="journal article" date="2017" name="Genome Biol.">
        <title>New reference genome sequences of hot pepper reveal the massive evolution of plant disease-resistance genes by retroduplication.</title>
        <authorList>
            <person name="Kim S."/>
            <person name="Park J."/>
            <person name="Yeom S.I."/>
            <person name="Kim Y.M."/>
            <person name="Seo E."/>
            <person name="Kim K.T."/>
            <person name="Kim M.S."/>
            <person name="Lee J.M."/>
            <person name="Cheong K."/>
            <person name="Shin H.S."/>
            <person name="Kim S.B."/>
            <person name="Han K."/>
            <person name="Lee J."/>
            <person name="Park M."/>
            <person name="Lee H.A."/>
            <person name="Lee H.Y."/>
            <person name="Lee Y."/>
            <person name="Oh S."/>
            <person name="Lee J.H."/>
            <person name="Choi E."/>
            <person name="Choi E."/>
            <person name="Lee S.E."/>
            <person name="Jeon J."/>
            <person name="Kim H."/>
            <person name="Choi G."/>
            <person name="Song H."/>
            <person name="Lee J."/>
            <person name="Lee S.C."/>
            <person name="Kwon J.K."/>
            <person name="Lee H.Y."/>
            <person name="Koo N."/>
            <person name="Hong Y."/>
            <person name="Kim R.W."/>
            <person name="Kang W.H."/>
            <person name="Huh J.H."/>
            <person name="Kang B.C."/>
            <person name="Yang T.J."/>
            <person name="Lee Y.H."/>
            <person name="Bennetzen J.L."/>
            <person name="Choi D."/>
        </authorList>
    </citation>
    <scope>NUCLEOTIDE SEQUENCE [LARGE SCALE GENOMIC DNA]</scope>
    <source>
        <strain evidence="2">cv. PBC81</strain>
    </source>
</reference>
<evidence type="ECO:0000313" key="1">
    <source>
        <dbReference type="EMBL" id="PHT42132.1"/>
    </source>
</evidence>
<dbReference type="AlphaFoldDB" id="A0A2G2WAB3"/>
<dbReference type="EMBL" id="MLFT02000007">
    <property type="protein sequence ID" value="PHT42132.1"/>
    <property type="molecule type" value="Genomic_DNA"/>
</dbReference>
<accession>A0A2G2WAB3</accession>
<name>A0A2G2WAB3_CAPBA</name>
<dbReference type="OrthoDB" id="1845088at2759"/>
<proteinExistence type="predicted"/>
<reference evidence="2" key="2">
    <citation type="journal article" date="2017" name="J. Anim. Genet.">
        <title>Multiple reference genome sequences of hot pepper reveal the massive evolution of plant disease resistance genes by retroduplication.</title>
        <authorList>
            <person name="Kim S."/>
            <person name="Park J."/>
            <person name="Yeom S.-I."/>
            <person name="Kim Y.-M."/>
            <person name="Seo E."/>
            <person name="Kim K.-T."/>
            <person name="Kim M.-S."/>
            <person name="Lee J.M."/>
            <person name="Cheong K."/>
            <person name="Shin H.-S."/>
            <person name="Kim S.-B."/>
            <person name="Han K."/>
            <person name="Lee J."/>
            <person name="Park M."/>
            <person name="Lee H.-A."/>
            <person name="Lee H.-Y."/>
            <person name="Lee Y."/>
            <person name="Oh S."/>
            <person name="Lee J.H."/>
            <person name="Choi E."/>
            <person name="Choi E."/>
            <person name="Lee S.E."/>
            <person name="Jeon J."/>
            <person name="Kim H."/>
            <person name="Choi G."/>
            <person name="Song H."/>
            <person name="Lee J."/>
            <person name="Lee S.-C."/>
            <person name="Kwon J.-K."/>
            <person name="Lee H.-Y."/>
            <person name="Koo N."/>
            <person name="Hong Y."/>
            <person name="Kim R.W."/>
            <person name="Kang W.-H."/>
            <person name="Huh J.H."/>
            <person name="Kang B.-C."/>
            <person name="Yang T.-J."/>
            <person name="Lee Y.-H."/>
            <person name="Bennetzen J.L."/>
            <person name="Choi D."/>
        </authorList>
    </citation>
    <scope>NUCLEOTIDE SEQUENCE [LARGE SCALE GENOMIC DNA]</scope>
    <source>
        <strain evidence="2">cv. PBC81</strain>
    </source>
</reference>
<protein>
    <submittedName>
        <fullName evidence="1">Uncharacterized protein</fullName>
    </submittedName>
</protein>
<organism evidence="1 2">
    <name type="scientific">Capsicum baccatum</name>
    <name type="common">Peruvian pepper</name>
    <dbReference type="NCBI Taxonomy" id="33114"/>
    <lineage>
        <taxon>Eukaryota</taxon>
        <taxon>Viridiplantae</taxon>
        <taxon>Streptophyta</taxon>
        <taxon>Embryophyta</taxon>
        <taxon>Tracheophyta</taxon>
        <taxon>Spermatophyta</taxon>
        <taxon>Magnoliopsida</taxon>
        <taxon>eudicotyledons</taxon>
        <taxon>Gunneridae</taxon>
        <taxon>Pentapetalae</taxon>
        <taxon>asterids</taxon>
        <taxon>lamiids</taxon>
        <taxon>Solanales</taxon>
        <taxon>Solanaceae</taxon>
        <taxon>Solanoideae</taxon>
        <taxon>Capsiceae</taxon>
        <taxon>Capsicum</taxon>
    </lineage>
</organism>
<keyword evidence="2" id="KW-1185">Reference proteome</keyword>
<dbReference type="Proteomes" id="UP000224567">
    <property type="component" value="Unassembled WGS sequence"/>
</dbReference>
<evidence type="ECO:0000313" key="2">
    <source>
        <dbReference type="Proteomes" id="UP000224567"/>
    </source>
</evidence>
<gene>
    <name evidence="1" type="ORF">CQW23_16157</name>
</gene>
<comment type="caution">
    <text evidence="1">The sequence shown here is derived from an EMBL/GenBank/DDBJ whole genome shotgun (WGS) entry which is preliminary data.</text>
</comment>
<sequence length="109" mass="11632">MLVRSVEGTIIQCSLVSIDGIILIRHNKLEVPQALASMSLADQQDNHLYMDSGATNHMVQSSGTLTNSSPFNGSDLVMVGNDNACSLEFTDEGFMVKDKTTGAVLAKGE</sequence>